<dbReference type="GO" id="GO:0004829">
    <property type="term" value="F:threonine-tRNA ligase activity"/>
    <property type="evidence" value="ECO:0007669"/>
    <property type="project" value="TreeGrafter"/>
</dbReference>
<sequence length="89" mass="9867">MNASLCSSTSSFQIILSYSAEDEAKSETPVMIHRTILGSVERMLAILLEHCKGLLLLIVSVQVRDNADHSVMSIESLLKLFKDVVADFR</sequence>
<reference evidence="3" key="1">
    <citation type="journal article" date="2019" name="Gigascience">
        <title>De novo genome assembly of the endangered Acer yangbiense, a plant species with extremely small populations endemic to Yunnan Province, China.</title>
        <authorList>
            <person name="Yang J."/>
            <person name="Wariss H.M."/>
            <person name="Tao L."/>
            <person name="Zhang R."/>
            <person name="Yun Q."/>
            <person name="Hollingsworth P."/>
            <person name="Dao Z."/>
            <person name="Luo G."/>
            <person name="Guo H."/>
            <person name="Ma Y."/>
            <person name="Sun W."/>
        </authorList>
    </citation>
    <scope>NUCLEOTIDE SEQUENCE [LARGE SCALE GENOMIC DNA]</scope>
    <source>
        <strain evidence="3">cv. br00</strain>
    </source>
</reference>
<comment type="caution">
    <text evidence="2">The sequence shown here is derived from an EMBL/GenBank/DDBJ whole genome shotgun (WGS) entry which is preliminary data.</text>
</comment>
<dbReference type="Gene3D" id="3.30.930.10">
    <property type="entry name" value="Bira Bifunctional Protein, Domain 2"/>
    <property type="match status" value="1"/>
</dbReference>
<dbReference type="PANTHER" id="PTHR11451:SF46">
    <property type="entry name" value="THREONINE--TRNA LIGASE"/>
    <property type="match status" value="1"/>
</dbReference>
<dbReference type="PANTHER" id="PTHR11451">
    <property type="entry name" value="THREONINE-TRNA LIGASE"/>
    <property type="match status" value="1"/>
</dbReference>
<name>A0A5N5L7B8_9ROSI</name>
<accession>A0A5N5L7B8</accession>
<dbReference type="AlphaFoldDB" id="A0A5N5L7B8"/>
<keyword evidence="1" id="KW-0648">Protein biosynthesis</keyword>
<protein>
    <submittedName>
        <fullName evidence="2">Uncharacterized protein</fullName>
    </submittedName>
</protein>
<dbReference type="GO" id="GO:0006435">
    <property type="term" value="P:threonyl-tRNA aminoacylation"/>
    <property type="evidence" value="ECO:0007669"/>
    <property type="project" value="TreeGrafter"/>
</dbReference>
<dbReference type="EMBL" id="VDCV01000010">
    <property type="protein sequence ID" value="KAB5537956.1"/>
    <property type="molecule type" value="Genomic_DNA"/>
</dbReference>
<gene>
    <name evidence="2" type="ORF">DKX38_015489</name>
</gene>
<evidence type="ECO:0000256" key="1">
    <source>
        <dbReference type="ARBA" id="ARBA00022917"/>
    </source>
</evidence>
<keyword evidence="3" id="KW-1185">Reference proteome</keyword>
<dbReference type="InterPro" id="IPR045864">
    <property type="entry name" value="aa-tRNA-synth_II/BPL/LPL"/>
</dbReference>
<organism evidence="2 3">
    <name type="scientific">Salix brachista</name>
    <dbReference type="NCBI Taxonomy" id="2182728"/>
    <lineage>
        <taxon>Eukaryota</taxon>
        <taxon>Viridiplantae</taxon>
        <taxon>Streptophyta</taxon>
        <taxon>Embryophyta</taxon>
        <taxon>Tracheophyta</taxon>
        <taxon>Spermatophyta</taxon>
        <taxon>Magnoliopsida</taxon>
        <taxon>eudicotyledons</taxon>
        <taxon>Gunneridae</taxon>
        <taxon>Pentapetalae</taxon>
        <taxon>rosids</taxon>
        <taxon>fabids</taxon>
        <taxon>Malpighiales</taxon>
        <taxon>Salicaceae</taxon>
        <taxon>Saliceae</taxon>
        <taxon>Salix</taxon>
    </lineage>
</organism>
<evidence type="ECO:0000313" key="2">
    <source>
        <dbReference type="EMBL" id="KAB5537956.1"/>
    </source>
</evidence>
<dbReference type="SUPFAM" id="SSF55681">
    <property type="entry name" value="Class II aaRS and biotin synthetases"/>
    <property type="match status" value="1"/>
</dbReference>
<proteinExistence type="predicted"/>
<dbReference type="Proteomes" id="UP000326939">
    <property type="component" value="Chromosome 10"/>
</dbReference>
<dbReference type="GO" id="GO:0005739">
    <property type="term" value="C:mitochondrion"/>
    <property type="evidence" value="ECO:0007669"/>
    <property type="project" value="TreeGrafter"/>
</dbReference>
<evidence type="ECO:0000313" key="3">
    <source>
        <dbReference type="Proteomes" id="UP000326939"/>
    </source>
</evidence>
<dbReference type="GO" id="GO:0009507">
    <property type="term" value="C:chloroplast"/>
    <property type="evidence" value="ECO:0007669"/>
    <property type="project" value="TreeGrafter"/>
</dbReference>